<accession>A0A1M4V928</accession>
<dbReference type="Proteomes" id="UP000184041">
    <property type="component" value="Unassembled WGS sequence"/>
</dbReference>
<evidence type="ECO:0000259" key="1">
    <source>
        <dbReference type="Pfam" id="PF01551"/>
    </source>
</evidence>
<reference evidence="2 3" key="1">
    <citation type="submission" date="2016-11" db="EMBL/GenBank/DDBJ databases">
        <authorList>
            <person name="Jaros S."/>
            <person name="Januszkiewicz K."/>
            <person name="Wedrychowicz H."/>
        </authorList>
    </citation>
    <scope>NUCLEOTIDE SEQUENCE [LARGE SCALE GENOMIC DNA]</scope>
    <source>
        <strain evidence="2 3">DSM 21986</strain>
    </source>
</reference>
<sequence length="196" mass="22388">MTLFSEAYDFARVMDYPAEMYIFDFTRDYDPDFINTKEWGIGRYNEKRNNMYVAPQYDNRRNIHMGIDIWTAAGSPVFSFYGGTISYLRDNNEKGNYGPTLVIEYDLKNRNLFALYGHLSRPSLKSWLPGDAVGRGEQIGTLGTAKVNGGWAPHLHFQLSVEDPGEADMPGVVADEEHDRALRVYPDPRKVLGDLY</sequence>
<dbReference type="GO" id="GO:0004222">
    <property type="term" value="F:metalloendopeptidase activity"/>
    <property type="evidence" value="ECO:0007669"/>
    <property type="project" value="TreeGrafter"/>
</dbReference>
<dbReference type="PANTHER" id="PTHR21666">
    <property type="entry name" value="PEPTIDASE-RELATED"/>
    <property type="match status" value="1"/>
</dbReference>
<dbReference type="STRING" id="1194090.SAMN05443144_102233"/>
<dbReference type="AlphaFoldDB" id="A0A1M4V928"/>
<evidence type="ECO:0000313" key="2">
    <source>
        <dbReference type="EMBL" id="SHE65465.1"/>
    </source>
</evidence>
<name>A0A1M4V928_9BACT</name>
<proteinExistence type="predicted"/>
<protein>
    <submittedName>
        <fullName evidence="2">Peptidase family M23</fullName>
    </submittedName>
</protein>
<dbReference type="OrthoDB" id="9801052at2"/>
<dbReference type="EMBL" id="FQUS01000002">
    <property type="protein sequence ID" value="SHE65465.1"/>
    <property type="molecule type" value="Genomic_DNA"/>
</dbReference>
<dbReference type="CDD" id="cd12797">
    <property type="entry name" value="M23_peptidase"/>
    <property type="match status" value="1"/>
</dbReference>
<gene>
    <name evidence="2" type="ORF">SAMN05443144_102233</name>
</gene>
<dbReference type="RefSeq" id="WP_073059348.1">
    <property type="nucleotide sequence ID" value="NZ_FQUS01000002.1"/>
</dbReference>
<dbReference type="Pfam" id="PF01551">
    <property type="entry name" value="Peptidase_M23"/>
    <property type="match status" value="1"/>
</dbReference>
<dbReference type="SUPFAM" id="SSF51261">
    <property type="entry name" value="Duplicated hybrid motif"/>
    <property type="match status" value="1"/>
</dbReference>
<organism evidence="2 3">
    <name type="scientific">Fodinibius roseus</name>
    <dbReference type="NCBI Taxonomy" id="1194090"/>
    <lineage>
        <taxon>Bacteria</taxon>
        <taxon>Pseudomonadati</taxon>
        <taxon>Balneolota</taxon>
        <taxon>Balneolia</taxon>
        <taxon>Balneolales</taxon>
        <taxon>Balneolaceae</taxon>
        <taxon>Fodinibius</taxon>
    </lineage>
</organism>
<evidence type="ECO:0000313" key="3">
    <source>
        <dbReference type="Proteomes" id="UP000184041"/>
    </source>
</evidence>
<keyword evidence="3" id="KW-1185">Reference proteome</keyword>
<dbReference type="InterPro" id="IPR050570">
    <property type="entry name" value="Cell_wall_metabolism_enzyme"/>
</dbReference>
<dbReference type="InterPro" id="IPR016047">
    <property type="entry name" value="M23ase_b-sheet_dom"/>
</dbReference>
<dbReference type="Gene3D" id="2.70.70.10">
    <property type="entry name" value="Glucose Permease (Domain IIA)"/>
    <property type="match status" value="1"/>
</dbReference>
<dbReference type="InterPro" id="IPR011055">
    <property type="entry name" value="Dup_hybrid_motif"/>
</dbReference>
<feature type="domain" description="M23ase beta-sheet core" evidence="1">
    <location>
        <begin position="63"/>
        <end position="161"/>
    </location>
</feature>
<dbReference type="PANTHER" id="PTHR21666:SF270">
    <property type="entry name" value="MUREIN HYDROLASE ACTIVATOR ENVC"/>
    <property type="match status" value="1"/>
</dbReference>